<dbReference type="InterPro" id="IPR023476">
    <property type="entry name" value="Pep_tRNA_hydro_II_dom_sf"/>
</dbReference>
<gene>
    <name evidence="5" type="ORF">g.43896</name>
</gene>
<dbReference type="Pfam" id="PF01981">
    <property type="entry name" value="PTH2"/>
    <property type="match status" value="1"/>
</dbReference>
<evidence type="ECO:0000256" key="1">
    <source>
        <dbReference type="ARBA" id="ARBA00013260"/>
    </source>
</evidence>
<proteinExistence type="inferred from homology"/>
<comment type="similarity">
    <text evidence="3">Belongs to the PTH2 family.</text>
</comment>
<sequence length="152" mass="16481">MSIHSINSSILGIVLITLLFYTHVLSLKPYLNKPPDKARFAVVVRTDLNLTKGQYALLTAHTTVACYKKALKEYPTGIKIWMNEGQSKVVLKASEKGNQILPALIKKAESIKLVTCATRNIANTKAGQIAVAGFGPGSASKIKKVTGQLKLF</sequence>
<dbReference type="Gene3D" id="3.40.1490.10">
    <property type="entry name" value="Bit1"/>
    <property type="match status" value="1"/>
</dbReference>
<dbReference type="PANTHER" id="PTHR12649">
    <property type="entry name" value="PEPTIDYL-TRNA HYDROLASE 2"/>
    <property type="match status" value="1"/>
</dbReference>
<dbReference type="GO" id="GO:0005829">
    <property type="term" value="C:cytosol"/>
    <property type="evidence" value="ECO:0007669"/>
    <property type="project" value="TreeGrafter"/>
</dbReference>
<name>A0A1B6DHY1_9HEMI</name>
<organism evidence="5">
    <name type="scientific">Clastoptera arizonana</name>
    <name type="common">Arizona spittle bug</name>
    <dbReference type="NCBI Taxonomy" id="38151"/>
    <lineage>
        <taxon>Eukaryota</taxon>
        <taxon>Metazoa</taxon>
        <taxon>Ecdysozoa</taxon>
        <taxon>Arthropoda</taxon>
        <taxon>Hexapoda</taxon>
        <taxon>Insecta</taxon>
        <taxon>Pterygota</taxon>
        <taxon>Neoptera</taxon>
        <taxon>Paraneoptera</taxon>
        <taxon>Hemiptera</taxon>
        <taxon>Auchenorrhyncha</taxon>
        <taxon>Cercopoidea</taxon>
        <taxon>Clastopteridae</taxon>
        <taxon>Clastoptera</taxon>
    </lineage>
</organism>
<dbReference type="EC" id="3.1.1.29" evidence="1"/>
<evidence type="ECO:0000313" key="5">
    <source>
        <dbReference type="EMBL" id="JAS25293.1"/>
    </source>
</evidence>
<evidence type="ECO:0000256" key="3">
    <source>
        <dbReference type="ARBA" id="ARBA00038050"/>
    </source>
</evidence>
<evidence type="ECO:0000256" key="2">
    <source>
        <dbReference type="ARBA" id="ARBA00022801"/>
    </source>
</evidence>
<accession>A0A1B6DHY1</accession>
<dbReference type="AlphaFoldDB" id="A0A1B6DHY1"/>
<evidence type="ECO:0000256" key="4">
    <source>
        <dbReference type="ARBA" id="ARBA00048707"/>
    </source>
</evidence>
<dbReference type="PANTHER" id="PTHR12649:SF11">
    <property type="entry name" value="PEPTIDYL-TRNA HYDROLASE 2, MITOCHONDRIAL"/>
    <property type="match status" value="1"/>
</dbReference>
<keyword evidence="2" id="KW-0378">Hydrolase</keyword>
<dbReference type="SUPFAM" id="SSF102462">
    <property type="entry name" value="Peptidyl-tRNA hydrolase II"/>
    <property type="match status" value="1"/>
</dbReference>
<dbReference type="InterPro" id="IPR002833">
    <property type="entry name" value="PTH2"/>
</dbReference>
<protein>
    <recommendedName>
        <fullName evidence="1">peptidyl-tRNA hydrolase</fullName>
        <ecNumber evidence="1">3.1.1.29</ecNumber>
    </recommendedName>
</protein>
<comment type="catalytic activity">
    <reaction evidence="4">
        <text>an N-acyl-L-alpha-aminoacyl-tRNA + H2O = an N-acyl-L-amino acid + a tRNA + H(+)</text>
        <dbReference type="Rhea" id="RHEA:54448"/>
        <dbReference type="Rhea" id="RHEA-COMP:10123"/>
        <dbReference type="Rhea" id="RHEA-COMP:13883"/>
        <dbReference type="ChEBI" id="CHEBI:15377"/>
        <dbReference type="ChEBI" id="CHEBI:15378"/>
        <dbReference type="ChEBI" id="CHEBI:59874"/>
        <dbReference type="ChEBI" id="CHEBI:78442"/>
        <dbReference type="ChEBI" id="CHEBI:138191"/>
        <dbReference type="EC" id="3.1.1.29"/>
    </reaction>
</comment>
<dbReference type="GO" id="GO:0004045">
    <property type="term" value="F:peptidyl-tRNA hydrolase activity"/>
    <property type="evidence" value="ECO:0007669"/>
    <property type="project" value="UniProtKB-EC"/>
</dbReference>
<reference evidence="5" key="1">
    <citation type="submission" date="2015-12" db="EMBL/GenBank/DDBJ databases">
        <title>De novo transcriptome assembly of four potential Pierce s Disease insect vectors from Arizona vineyards.</title>
        <authorList>
            <person name="Tassone E.E."/>
        </authorList>
    </citation>
    <scope>NUCLEOTIDE SEQUENCE</scope>
</reference>
<dbReference type="EMBL" id="GEDC01012005">
    <property type="protein sequence ID" value="JAS25293.1"/>
    <property type="molecule type" value="Transcribed_RNA"/>
</dbReference>